<reference evidence="2" key="1">
    <citation type="submission" date="2024-06" db="EMBL/GenBank/DDBJ databases">
        <title>Multi-omics analyses provide insights into the biosynthesis of the anticancer antibiotic pleurotin in Hohenbuehelia grisea.</title>
        <authorList>
            <person name="Weaver J.A."/>
            <person name="Alberti F."/>
        </authorList>
    </citation>
    <scope>NUCLEOTIDE SEQUENCE [LARGE SCALE GENOMIC DNA]</scope>
    <source>
        <strain evidence="2">T-177</strain>
    </source>
</reference>
<gene>
    <name evidence="1" type="ORF">HGRIS_011095</name>
</gene>
<dbReference type="Proteomes" id="UP001556367">
    <property type="component" value="Unassembled WGS sequence"/>
</dbReference>
<comment type="caution">
    <text evidence="1">The sequence shown here is derived from an EMBL/GenBank/DDBJ whole genome shotgun (WGS) entry which is preliminary data.</text>
</comment>
<sequence length="85" mass="9404">MSSIFFANETFAIGRDNRMIIGVAALSFSIGQATCSRSQSQAAKIKENRRASLTVDTLAELIDQEHLKQVMILQWIGVLTTYIPS</sequence>
<accession>A0ABR3IZM4</accession>
<evidence type="ECO:0000313" key="1">
    <source>
        <dbReference type="EMBL" id="KAL0948535.1"/>
    </source>
</evidence>
<name>A0ABR3IZM4_9AGAR</name>
<keyword evidence="2" id="KW-1185">Reference proteome</keyword>
<evidence type="ECO:0000313" key="2">
    <source>
        <dbReference type="Proteomes" id="UP001556367"/>
    </source>
</evidence>
<protein>
    <submittedName>
        <fullName evidence="1">Uncharacterized protein</fullName>
    </submittedName>
</protein>
<proteinExistence type="predicted"/>
<organism evidence="1 2">
    <name type="scientific">Hohenbuehelia grisea</name>
    <dbReference type="NCBI Taxonomy" id="104357"/>
    <lineage>
        <taxon>Eukaryota</taxon>
        <taxon>Fungi</taxon>
        <taxon>Dikarya</taxon>
        <taxon>Basidiomycota</taxon>
        <taxon>Agaricomycotina</taxon>
        <taxon>Agaricomycetes</taxon>
        <taxon>Agaricomycetidae</taxon>
        <taxon>Agaricales</taxon>
        <taxon>Pleurotineae</taxon>
        <taxon>Pleurotaceae</taxon>
        <taxon>Hohenbuehelia</taxon>
    </lineage>
</organism>
<dbReference type="EMBL" id="JASNQZ010000014">
    <property type="protein sequence ID" value="KAL0948535.1"/>
    <property type="molecule type" value="Genomic_DNA"/>
</dbReference>